<organism evidence="2 3">
    <name type="scientific">Coccidioides immitis (strain RS)</name>
    <name type="common">Valley fever fungus</name>
    <dbReference type="NCBI Taxonomy" id="246410"/>
    <lineage>
        <taxon>Eukaryota</taxon>
        <taxon>Fungi</taxon>
        <taxon>Dikarya</taxon>
        <taxon>Ascomycota</taxon>
        <taxon>Pezizomycotina</taxon>
        <taxon>Eurotiomycetes</taxon>
        <taxon>Eurotiomycetidae</taxon>
        <taxon>Onygenales</taxon>
        <taxon>Onygenaceae</taxon>
        <taxon>Coccidioides</taxon>
    </lineage>
</organism>
<accession>A0A0D8JW34</accession>
<dbReference type="GeneID" id="24164636"/>
<proteinExistence type="predicted"/>
<dbReference type="InParanoid" id="A0A0D8JW34"/>
<feature type="region of interest" description="Disordered" evidence="1">
    <location>
        <begin position="29"/>
        <end position="51"/>
    </location>
</feature>
<sequence>MGALVMLTGFRAEGGREVDLRNFRRALEDESRLPSGKGHQMPFSSGQQNEASTCQINSYRKIVSFGRSGASLAGRADVVEREGLAFYETGSSSGAMTVRQLSRSTYPLNRWGKAAVVEQDDETGAMARRRGLRGD</sequence>
<reference evidence="3" key="1">
    <citation type="journal article" date="2009" name="Genome Res.">
        <title>Comparative genomic analyses of the human fungal pathogens Coccidioides and their relatives.</title>
        <authorList>
            <person name="Sharpton T.J."/>
            <person name="Stajich J.E."/>
            <person name="Rounsley S.D."/>
            <person name="Gardner M.J."/>
            <person name="Wortman J.R."/>
            <person name="Jordar V.S."/>
            <person name="Maiti R."/>
            <person name="Kodira C.D."/>
            <person name="Neafsey D.E."/>
            <person name="Zeng Q."/>
            <person name="Hung C.-Y."/>
            <person name="McMahan C."/>
            <person name="Muszewska A."/>
            <person name="Grynberg M."/>
            <person name="Mandel M.A."/>
            <person name="Kellner E.M."/>
            <person name="Barker B.M."/>
            <person name="Galgiani J.N."/>
            <person name="Orbach M.J."/>
            <person name="Kirkland T.N."/>
            <person name="Cole G.T."/>
            <person name="Henn M.R."/>
            <person name="Birren B.W."/>
            <person name="Taylor J.W."/>
        </authorList>
    </citation>
    <scope>NUCLEOTIDE SEQUENCE [LARGE SCALE GENOMIC DNA]</scope>
    <source>
        <strain evidence="3">RS</strain>
    </source>
</reference>
<protein>
    <submittedName>
        <fullName evidence="2">Uncharacterized protein</fullName>
    </submittedName>
</protein>
<evidence type="ECO:0000256" key="1">
    <source>
        <dbReference type="SAM" id="MobiDB-lite"/>
    </source>
</evidence>
<evidence type="ECO:0000313" key="2">
    <source>
        <dbReference type="EMBL" id="KJF60498.1"/>
    </source>
</evidence>
<gene>
    <name evidence="2" type="ORF">CIMG_13009</name>
</gene>
<keyword evidence="3" id="KW-1185">Reference proteome</keyword>
<dbReference type="KEGG" id="cim:CIMG_13009"/>
<feature type="compositionally biased region" description="Polar residues" evidence="1">
    <location>
        <begin position="42"/>
        <end position="51"/>
    </location>
</feature>
<reference evidence="3" key="2">
    <citation type="journal article" date="2010" name="Genome Res.">
        <title>Population genomic sequencing of Coccidioides fungi reveals recent hybridization and transposon control.</title>
        <authorList>
            <person name="Neafsey D.E."/>
            <person name="Barker B.M."/>
            <person name="Sharpton T.J."/>
            <person name="Stajich J.E."/>
            <person name="Park D.J."/>
            <person name="Whiston E."/>
            <person name="Hung C.-Y."/>
            <person name="McMahan C."/>
            <person name="White J."/>
            <person name="Sykes S."/>
            <person name="Heiman D."/>
            <person name="Young S."/>
            <person name="Zeng Q."/>
            <person name="Abouelleil A."/>
            <person name="Aftuck L."/>
            <person name="Bessette D."/>
            <person name="Brown A."/>
            <person name="FitzGerald M."/>
            <person name="Lui A."/>
            <person name="Macdonald J.P."/>
            <person name="Priest M."/>
            <person name="Orbach M.J."/>
            <person name="Galgiani J.N."/>
            <person name="Kirkland T.N."/>
            <person name="Cole G.T."/>
            <person name="Birren B.W."/>
            <person name="Henn M.R."/>
            <person name="Taylor J.W."/>
            <person name="Rounsley S.D."/>
        </authorList>
    </citation>
    <scope>GENOME REANNOTATION</scope>
    <source>
        <strain evidence="3">RS</strain>
    </source>
</reference>
<evidence type="ECO:0000313" key="3">
    <source>
        <dbReference type="Proteomes" id="UP000001261"/>
    </source>
</evidence>
<dbReference type="VEuPathDB" id="FungiDB:CIMG_13009"/>
<dbReference type="AlphaFoldDB" id="A0A0D8JW34"/>
<name>A0A0D8JW34_COCIM</name>
<dbReference type="Proteomes" id="UP000001261">
    <property type="component" value="Unassembled WGS sequence"/>
</dbReference>
<dbReference type="RefSeq" id="XP_004445308.1">
    <property type="nucleotide sequence ID" value="XM_004445251.1"/>
</dbReference>
<dbReference type="EMBL" id="GG704912">
    <property type="protein sequence ID" value="KJF60498.1"/>
    <property type="molecule type" value="Genomic_DNA"/>
</dbReference>